<dbReference type="InterPro" id="IPR029058">
    <property type="entry name" value="AB_hydrolase_fold"/>
</dbReference>
<dbReference type="AlphaFoldDB" id="A0A1D7Y391"/>
<protein>
    <recommendedName>
        <fullName evidence="1">AB hydrolase-1 domain-containing protein</fullName>
    </recommendedName>
</protein>
<evidence type="ECO:0000313" key="3">
    <source>
        <dbReference type="Proteomes" id="UP000094960"/>
    </source>
</evidence>
<sequence length="99" mass="11071">MAANRATLQIYSGPHAMQDPTLRERLPRVTHPALVAWGESDRVVDTAYGRVYAAAIPDARFALIRSSGHLPQIETPAELLDLVWEFTEGQRTPAHRPNR</sequence>
<dbReference type="GO" id="GO:0003824">
    <property type="term" value="F:catalytic activity"/>
    <property type="evidence" value="ECO:0007669"/>
    <property type="project" value="UniProtKB-ARBA"/>
</dbReference>
<dbReference type="SUPFAM" id="SSF53474">
    <property type="entry name" value="alpha/beta-Hydrolases"/>
    <property type="match status" value="1"/>
</dbReference>
<dbReference type="PANTHER" id="PTHR43689:SF8">
    <property type="entry name" value="ALPHA_BETA-HYDROLASES SUPERFAMILY PROTEIN"/>
    <property type="match status" value="1"/>
</dbReference>
<name>A0A1D7Y391_9ACTN</name>
<reference evidence="3" key="1">
    <citation type="submission" date="2016-09" db="EMBL/GenBank/DDBJ databases">
        <title>Streptomyces puniciscabiei strain:TW1S1 Genome sequencing and assembly.</title>
        <authorList>
            <person name="Kim M.-K."/>
            <person name="Kim S.B."/>
        </authorList>
    </citation>
    <scope>NUCLEOTIDE SEQUENCE [LARGE SCALE GENOMIC DNA]</scope>
    <source>
        <strain evidence="3">TW1S1</strain>
    </source>
</reference>
<dbReference type="EMBL" id="CP017248">
    <property type="protein sequence ID" value="AOR30052.1"/>
    <property type="molecule type" value="Genomic_DNA"/>
</dbReference>
<keyword evidence="3" id="KW-1185">Reference proteome</keyword>
<dbReference type="PANTHER" id="PTHR43689">
    <property type="entry name" value="HYDROLASE"/>
    <property type="match status" value="1"/>
</dbReference>
<dbReference type="RefSeq" id="WP_069776706.1">
    <property type="nucleotide sequence ID" value="NZ_CP017248.1"/>
</dbReference>
<dbReference type="InterPro" id="IPR000073">
    <property type="entry name" value="AB_hydrolase_1"/>
</dbReference>
<organism evidence="2 3">
    <name type="scientific">Streptomyces fodineus</name>
    <dbReference type="NCBI Taxonomy" id="1904616"/>
    <lineage>
        <taxon>Bacteria</taxon>
        <taxon>Bacillati</taxon>
        <taxon>Actinomycetota</taxon>
        <taxon>Actinomycetes</taxon>
        <taxon>Kitasatosporales</taxon>
        <taxon>Streptomycetaceae</taxon>
        <taxon>Streptomyces</taxon>
    </lineage>
</organism>
<evidence type="ECO:0000259" key="1">
    <source>
        <dbReference type="Pfam" id="PF00561"/>
    </source>
</evidence>
<dbReference type="Gene3D" id="3.40.50.1820">
    <property type="entry name" value="alpha/beta hydrolase"/>
    <property type="match status" value="1"/>
</dbReference>
<proteinExistence type="predicted"/>
<accession>A0A1D7Y391</accession>
<feature type="domain" description="AB hydrolase-1" evidence="1">
    <location>
        <begin position="24"/>
        <end position="75"/>
    </location>
</feature>
<dbReference type="Proteomes" id="UP000094960">
    <property type="component" value="Chromosome"/>
</dbReference>
<gene>
    <name evidence="2" type="ORF">BFF78_02275</name>
</gene>
<evidence type="ECO:0000313" key="2">
    <source>
        <dbReference type="EMBL" id="AOR30052.1"/>
    </source>
</evidence>
<dbReference type="KEGG" id="spun:BFF78_02275"/>
<dbReference type="Pfam" id="PF00561">
    <property type="entry name" value="Abhydrolase_1"/>
    <property type="match status" value="1"/>
</dbReference>